<evidence type="ECO:0000256" key="3">
    <source>
        <dbReference type="ARBA" id="ARBA00022801"/>
    </source>
</evidence>
<dbReference type="InterPro" id="IPR006680">
    <property type="entry name" value="Amidohydro-rel"/>
</dbReference>
<dbReference type="InterPro" id="IPR032466">
    <property type="entry name" value="Metal_Hydrolase"/>
</dbReference>
<evidence type="ECO:0000259" key="5">
    <source>
        <dbReference type="Pfam" id="PF01979"/>
    </source>
</evidence>
<dbReference type="EMBL" id="BRVP01000008">
    <property type="protein sequence ID" value="GLB52395.1"/>
    <property type="molecule type" value="Genomic_DNA"/>
</dbReference>
<proteinExistence type="predicted"/>
<dbReference type="RefSeq" id="WP_281753641.1">
    <property type="nucleotide sequence ID" value="NZ_BRVP01000008.1"/>
</dbReference>
<dbReference type="PANTHER" id="PTHR11271">
    <property type="entry name" value="GUANINE DEAMINASE"/>
    <property type="match status" value="1"/>
</dbReference>
<gene>
    <name evidence="6" type="ORF">NBRC110019_14350</name>
</gene>
<dbReference type="SUPFAM" id="SSF51338">
    <property type="entry name" value="Composite domain of metallo-dependent hydrolases"/>
    <property type="match status" value="1"/>
</dbReference>
<evidence type="ECO:0000256" key="2">
    <source>
        <dbReference type="ARBA" id="ARBA00022723"/>
    </source>
</evidence>
<organism evidence="6 7">
    <name type="scientific">Neptunitalea chrysea</name>
    <dbReference type="NCBI Taxonomy" id="1647581"/>
    <lineage>
        <taxon>Bacteria</taxon>
        <taxon>Pseudomonadati</taxon>
        <taxon>Bacteroidota</taxon>
        <taxon>Flavobacteriia</taxon>
        <taxon>Flavobacteriales</taxon>
        <taxon>Flavobacteriaceae</taxon>
        <taxon>Neptunitalea</taxon>
    </lineage>
</organism>
<dbReference type="GO" id="GO:0005829">
    <property type="term" value="C:cytosol"/>
    <property type="evidence" value="ECO:0007669"/>
    <property type="project" value="TreeGrafter"/>
</dbReference>
<dbReference type="SUPFAM" id="SSF51556">
    <property type="entry name" value="Metallo-dependent hydrolases"/>
    <property type="match status" value="1"/>
</dbReference>
<keyword evidence="7" id="KW-1185">Reference proteome</keyword>
<dbReference type="Gene3D" id="3.20.20.140">
    <property type="entry name" value="Metal-dependent hydrolases"/>
    <property type="match status" value="1"/>
</dbReference>
<keyword evidence="3" id="KW-0378">Hydrolase</keyword>
<dbReference type="InterPro" id="IPR011059">
    <property type="entry name" value="Metal-dep_hydrolase_composite"/>
</dbReference>
<evidence type="ECO:0000313" key="7">
    <source>
        <dbReference type="Proteomes" id="UP001143545"/>
    </source>
</evidence>
<evidence type="ECO:0000256" key="1">
    <source>
        <dbReference type="ARBA" id="ARBA00001947"/>
    </source>
</evidence>
<dbReference type="GO" id="GO:0019239">
    <property type="term" value="F:deaminase activity"/>
    <property type="evidence" value="ECO:0007669"/>
    <property type="project" value="TreeGrafter"/>
</dbReference>
<reference evidence="6" key="1">
    <citation type="submission" date="2022-07" db="EMBL/GenBank/DDBJ databases">
        <title>Taxonomy of Novel Oxalotrophic and Methylotrophic Bacteria.</title>
        <authorList>
            <person name="Sahin N."/>
            <person name="Tani A."/>
        </authorList>
    </citation>
    <scope>NUCLEOTIDE SEQUENCE</scope>
    <source>
        <strain evidence="6">AM327</strain>
    </source>
</reference>
<dbReference type="NCBIfam" id="TIGR02022">
    <property type="entry name" value="hutF"/>
    <property type="match status" value="1"/>
</dbReference>
<sequence length="460" mass="51812">MKKEFHFKGLLTENGWLTNVLVSTENGKTTKISPNTDPTTDTHITKGFALPGFQNAHSHAFQYAMAGLAELHEGDGIPDDFWSWRSAMYDLALTLSPEQMEAIATQLYAEMARHGYTAVTEFHYLHHQPDGTPYAKVAEMGQRLINAAKTAGIHITLVPMFYQKGGFGIEPTKKQRRFISPTIEDYYKLLEATKEACTTYQFASYGMGIHSLRAVQEEDILKLTSEYDGSIPFHIHVSEQLKEIEDSINYYGKRPVQWLLDNVALNENYHLVHATHLDDAEVKGIAKSGAHVVLCPSTEGNLGDGIFRLHDFKEFGGNWSIGTDSHIGLNPLEELRILDYGQRLITHKRTSFYQLKQGDSGFNAIKMMWQSGRKAMGQSANEFFKIGASFDAVVIDASHPLLRTSGTKNLCNTIVYAQDVSNIFGTIVNGKWIVFNRDHYNTNIEEQFYEILATLKTRNN</sequence>
<keyword evidence="2" id="KW-0479">Metal-binding</keyword>
<accession>A0A9W6B6B0</accession>
<dbReference type="PANTHER" id="PTHR11271:SF48">
    <property type="entry name" value="AMIDOHYDROLASE-RELATED DOMAIN-CONTAINING PROTEIN"/>
    <property type="match status" value="1"/>
</dbReference>
<dbReference type="InterPro" id="IPR010252">
    <property type="entry name" value="HutF"/>
</dbReference>
<feature type="domain" description="Amidohydrolase-related" evidence="5">
    <location>
        <begin position="49"/>
        <end position="433"/>
    </location>
</feature>
<dbReference type="InterPro" id="IPR051607">
    <property type="entry name" value="Metallo-dep_hydrolases"/>
</dbReference>
<comment type="caution">
    <text evidence="6">The sequence shown here is derived from an EMBL/GenBank/DDBJ whole genome shotgun (WGS) entry which is preliminary data.</text>
</comment>
<keyword evidence="4" id="KW-0862">Zinc</keyword>
<name>A0A9W6B6B0_9FLAO</name>
<dbReference type="Gene3D" id="2.30.40.10">
    <property type="entry name" value="Urease, subunit C, domain 1"/>
    <property type="match status" value="1"/>
</dbReference>
<dbReference type="GO" id="GO:0046872">
    <property type="term" value="F:metal ion binding"/>
    <property type="evidence" value="ECO:0007669"/>
    <property type="project" value="UniProtKB-KW"/>
</dbReference>
<comment type="cofactor">
    <cofactor evidence="1">
        <name>Zn(2+)</name>
        <dbReference type="ChEBI" id="CHEBI:29105"/>
    </cofactor>
</comment>
<evidence type="ECO:0000313" key="6">
    <source>
        <dbReference type="EMBL" id="GLB52395.1"/>
    </source>
</evidence>
<dbReference type="Pfam" id="PF01979">
    <property type="entry name" value="Amidohydro_1"/>
    <property type="match status" value="1"/>
</dbReference>
<dbReference type="AlphaFoldDB" id="A0A9W6B6B0"/>
<evidence type="ECO:0000256" key="4">
    <source>
        <dbReference type="ARBA" id="ARBA00022833"/>
    </source>
</evidence>
<dbReference type="NCBIfam" id="NF006681">
    <property type="entry name" value="PRK09229.1-2"/>
    <property type="match status" value="1"/>
</dbReference>
<protein>
    <submittedName>
        <fullName evidence="6">Formimidoylglutamate deiminase</fullName>
    </submittedName>
</protein>
<dbReference type="Proteomes" id="UP001143545">
    <property type="component" value="Unassembled WGS sequence"/>
</dbReference>